<dbReference type="InterPro" id="IPR018614">
    <property type="entry name" value="KRTCAP2"/>
</dbReference>
<dbReference type="GO" id="GO:0016020">
    <property type="term" value="C:membrane"/>
    <property type="evidence" value="ECO:0007669"/>
    <property type="project" value="UniProtKB-SubCell"/>
</dbReference>
<protein>
    <submittedName>
        <fullName evidence="7">Uncharacterized protein</fullName>
    </submittedName>
</protein>
<dbReference type="OrthoDB" id="1111004at2759"/>
<keyword evidence="3 6" id="KW-0812">Transmembrane</keyword>
<keyword evidence="4 6" id="KW-1133">Transmembrane helix</keyword>
<dbReference type="Pfam" id="PF09775">
    <property type="entry name" value="Keratin_assoc"/>
    <property type="match status" value="1"/>
</dbReference>
<feature type="transmembrane region" description="Helical" evidence="6">
    <location>
        <begin position="108"/>
        <end position="127"/>
    </location>
</feature>
<dbReference type="AlphaFoldDB" id="A0A3P6U5P1"/>
<evidence type="ECO:0000313" key="7">
    <source>
        <dbReference type="EMBL" id="VDK72001.1"/>
    </source>
</evidence>
<gene>
    <name evidence="7" type="ORF">NOO_LOCUS4161</name>
</gene>
<evidence type="ECO:0000256" key="1">
    <source>
        <dbReference type="ARBA" id="ARBA00004141"/>
    </source>
</evidence>
<comment type="similarity">
    <text evidence="2">Belongs to the KRTCAP2 family.</text>
</comment>
<evidence type="ECO:0000256" key="2">
    <source>
        <dbReference type="ARBA" id="ARBA00007279"/>
    </source>
</evidence>
<accession>A0A3P6U5P1</accession>
<organism evidence="7 8">
    <name type="scientific">Onchocerca ochengi</name>
    <name type="common">Filarial nematode worm</name>
    <dbReference type="NCBI Taxonomy" id="42157"/>
    <lineage>
        <taxon>Eukaryota</taxon>
        <taxon>Metazoa</taxon>
        <taxon>Ecdysozoa</taxon>
        <taxon>Nematoda</taxon>
        <taxon>Chromadorea</taxon>
        <taxon>Rhabditida</taxon>
        <taxon>Spirurina</taxon>
        <taxon>Spiruromorpha</taxon>
        <taxon>Filarioidea</taxon>
        <taxon>Onchocercidae</taxon>
        <taxon>Onchocerca</taxon>
    </lineage>
</organism>
<keyword evidence="5 6" id="KW-0472">Membrane</keyword>
<evidence type="ECO:0000256" key="6">
    <source>
        <dbReference type="SAM" id="Phobius"/>
    </source>
</evidence>
<name>A0A3P6U5P1_ONCOC</name>
<dbReference type="PANTHER" id="PTHR32001">
    <property type="entry name" value="KERATINOCYTE-ASSOCIATED PROTEIN 2"/>
    <property type="match status" value="1"/>
</dbReference>
<dbReference type="PANTHER" id="PTHR32001:SF1">
    <property type="entry name" value="KERATINOCYTE-ASSOCIATED PROTEIN 2"/>
    <property type="match status" value="1"/>
</dbReference>
<evidence type="ECO:0000313" key="8">
    <source>
        <dbReference type="Proteomes" id="UP000271087"/>
    </source>
</evidence>
<reference evidence="7 8" key="1">
    <citation type="submission" date="2018-08" db="EMBL/GenBank/DDBJ databases">
        <authorList>
            <person name="Laetsch R D."/>
            <person name="Stevens L."/>
            <person name="Kumar S."/>
            <person name="Blaxter L. M."/>
        </authorList>
    </citation>
    <scope>NUCLEOTIDE SEQUENCE [LARGE SCALE GENOMIC DNA]</scope>
</reference>
<feature type="transmembrane region" description="Helical" evidence="6">
    <location>
        <begin position="42"/>
        <end position="64"/>
    </location>
</feature>
<dbReference type="Proteomes" id="UP000271087">
    <property type="component" value="Unassembled WGS sequence"/>
</dbReference>
<sequence>GEMMLNTWDGMPIFIGTNQSECRSYLSRLASEETDDVVQRRWIISSALVSFLIAVIIIATGQIMKNDLAASKVGTLIAGGLGSLVFVFLLTALSNFQMFSIGKQVKAGLTDVFVCLSTILCIFIVFIDWNQSNEVYNDGYATSHATAEEKVIEI</sequence>
<evidence type="ECO:0000256" key="3">
    <source>
        <dbReference type="ARBA" id="ARBA00022692"/>
    </source>
</evidence>
<feature type="transmembrane region" description="Helical" evidence="6">
    <location>
        <begin position="76"/>
        <end position="96"/>
    </location>
</feature>
<comment type="subcellular location">
    <subcellularLocation>
        <location evidence="1">Membrane</location>
        <topology evidence="1">Multi-pass membrane protein</topology>
    </subcellularLocation>
</comment>
<proteinExistence type="inferred from homology"/>
<evidence type="ECO:0000256" key="4">
    <source>
        <dbReference type="ARBA" id="ARBA00022989"/>
    </source>
</evidence>
<dbReference type="EMBL" id="UYRW01000893">
    <property type="protein sequence ID" value="VDK72001.1"/>
    <property type="molecule type" value="Genomic_DNA"/>
</dbReference>
<feature type="non-terminal residue" evidence="7">
    <location>
        <position position="1"/>
    </location>
</feature>
<evidence type="ECO:0000256" key="5">
    <source>
        <dbReference type="ARBA" id="ARBA00023136"/>
    </source>
</evidence>
<keyword evidence="8" id="KW-1185">Reference proteome</keyword>